<gene>
    <name evidence="1" type="ORF">AFK24_16925</name>
</gene>
<evidence type="ECO:0000313" key="1">
    <source>
        <dbReference type="EMBL" id="OCR24007.1"/>
    </source>
</evidence>
<reference evidence="1 2" key="1">
    <citation type="submission" date="2015-07" db="EMBL/GenBank/DDBJ databases">
        <title>Draft genome sequence of a diazotrophic, plant growth-promoting rhizobacterium of the Pseudomonas syringae complex.</title>
        <authorList>
            <person name="Patten C.L."/>
            <person name="Jeong H."/>
        </authorList>
    </citation>
    <scope>NUCLEOTIDE SEQUENCE [LARGE SCALE GENOMIC DNA]</scope>
    <source>
        <strain evidence="1 2">GR12-2</strain>
    </source>
</reference>
<sequence>MGEGWLRCQIAFHFGSELVHEAIRRTGFSREGGRSDDATAANVPASSRLKPVLRDLFNFKGVCDEDQDGIYMMKAAIFCISRYVAKL</sequence>
<dbReference type="Proteomes" id="UP000093104">
    <property type="component" value="Unassembled WGS sequence"/>
</dbReference>
<proteinExistence type="predicted"/>
<accession>A0A1C7Z4W2</accession>
<name>A0A1C7Z4W2_PSESX</name>
<protein>
    <submittedName>
        <fullName evidence="1">Uncharacterized protein</fullName>
    </submittedName>
</protein>
<evidence type="ECO:0000313" key="2">
    <source>
        <dbReference type="Proteomes" id="UP000093104"/>
    </source>
</evidence>
<comment type="caution">
    <text evidence="1">The sequence shown here is derived from an EMBL/GenBank/DDBJ whole genome shotgun (WGS) entry which is preliminary data.</text>
</comment>
<organism evidence="1 2">
    <name type="scientific">Pseudomonas syringae</name>
    <dbReference type="NCBI Taxonomy" id="317"/>
    <lineage>
        <taxon>Bacteria</taxon>
        <taxon>Pseudomonadati</taxon>
        <taxon>Pseudomonadota</taxon>
        <taxon>Gammaproteobacteria</taxon>
        <taxon>Pseudomonadales</taxon>
        <taxon>Pseudomonadaceae</taxon>
        <taxon>Pseudomonas</taxon>
    </lineage>
</organism>
<dbReference type="EMBL" id="LGSI01000050">
    <property type="protein sequence ID" value="OCR24007.1"/>
    <property type="molecule type" value="Genomic_DNA"/>
</dbReference>
<dbReference type="AlphaFoldDB" id="A0A1C7Z4W2"/>